<feature type="transmembrane region" description="Helical" evidence="1">
    <location>
        <begin position="80"/>
        <end position="99"/>
    </location>
</feature>
<proteinExistence type="predicted"/>
<evidence type="ECO:0000313" key="3">
    <source>
        <dbReference type="EMBL" id="SFV35961.1"/>
    </source>
</evidence>
<evidence type="ECO:0000259" key="2">
    <source>
        <dbReference type="Pfam" id="PF01757"/>
    </source>
</evidence>
<dbReference type="GO" id="GO:0016747">
    <property type="term" value="F:acyltransferase activity, transferring groups other than amino-acyl groups"/>
    <property type="evidence" value="ECO:0007669"/>
    <property type="project" value="InterPro"/>
</dbReference>
<dbReference type="InterPro" id="IPR002656">
    <property type="entry name" value="Acyl_transf_3_dom"/>
</dbReference>
<reference evidence="3 4" key="1">
    <citation type="submission" date="2016-10" db="EMBL/GenBank/DDBJ databases">
        <authorList>
            <person name="de Groot N.N."/>
        </authorList>
    </citation>
    <scope>NUCLEOTIDE SEQUENCE [LARGE SCALE GENOMIC DNA]</scope>
    <source>
        <strain evidence="3 4">IPL20</strain>
    </source>
</reference>
<feature type="transmembrane region" description="Helical" evidence="1">
    <location>
        <begin position="241"/>
        <end position="259"/>
    </location>
</feature>
<dbReference type="Proteomes" id="UP000199074">
    <property type="component" value="Unassembled WGS sequence"/>
</dbReference>
<dbReference type="EMBL" id="FPCK01000002">
    <property type="protein sequence ID" value="SFV35961.1"/>
    <property type="molecule type" value="Genomic_DNA"/>
</dbReference>
<dbReference type="STRING" id="429728.SAMN05216456_2290"/>
<keyword evidence="4" id="KW-1185">Reference proteome</keyword>
<keyword evidence="3" id="KW-0012">Acyltransferase</keyword>
<dbReference type="Pfam" id="PF01757">
    <property type="entry name" value="Acyl_transf_3"/>
    <property type="match status" value="1"/>
</dbReference>
<dbReference type="GO" id="GO:0000271">
    <property type="term" value="P:polysaccharide biosynthetic process"/>
    <property type="evidence" value="ECO:0007669"/>
    <property type="project" value="TreeGrafter"/>
</dbReference>
<dbReference type="PANTHER" id="PTHR23028">
    <property type="entry name" value="ACETYLTRANSFERASE"/>
    <property type="match status" value="1"/>
</dbReference>
<organism evidence="3 4">
    <name type="scientific">Devosia crocina</name>
    <dbReference type="NCBI Taxonomy" id="429728"/>
    <lineage>
        <taxon>Bacteria</taxon>
        <taxon>Pseudomonadati</taxon>
        <taxon>Pseudomonadota</taxon>
        <taxon>Alphaproteobacteria</taxon>
        <taxon>Hyphomicrobiales</taxon>
        <taxon>Devosiaceae</taxon>
        <taxon>Devosia</taxon>
    </lineage>
</organism>
<keyword evidence="3" id="KW-0808">Transferase</keyword>
<gene>
    <name evidence="3" type="ORF">SAMN05216456_2290</name>
</gene>
<keyword evidence="1" id="KW-0472">Membrane</keyword>
<feature type="transmembrane region" description="Helical" evidence="1">
    <location>
        <begin position="158"/>
        <end position="178"/>
    </location>
</feature>
<dbReference type="InterPro" id="IPR050879">
    <property type="entry name" value="Acyltransferase_3"/>
</dbReference>
<feature type="transmembrane region" description="Helical" evidence="1">
    <location>
        <begin position="216"/>
        <end position="235"/>
    </location>
</feature>
<dbReference type="PANTHER" id="PTHR23028:SF53">
    <property type="entry name" value="ACYL_TRANSF_3 DOMAIN-CONTAINING PROTEIN"/>
    <property type="match status" value="1"/>
</dbReference>
<dbReference type="AlphaFoldDB" id="A0A1I7NMS5"/>
<feature type="transmembrane region" description="Helical" evidence="1">
    <location>
        <begin position="132"/>
        <end position="151"/>
    </location>
</feature>
<feature type="transmembrane region" description="Helical" evidence="1">
    <location>
        <begin position="36"/>
        <end position="59"/>
    </location>
</feature>
<name>A0A1I7NMS5_9HYPH</name>
<feature type="transmembrane region" description="Helical" evidence="1">
    <location>
        <begin position="12"/>
        <end position="30"/>
    </location>
</feature>
<feature type="domain" description="Acyltransferase 3" evidence="2">
    <location>
        <begin position="6"/>
        <end position="321"/>
    </location>
</feature>
<sequence>MNGKIVSVQYLRAMAAFFVLVSHALLYPLATENLAYGRLGWLGVILFFVISGFIMVSVTDAGQFDGRQFMRRRMMRVAPLYWGFTLVAALLALLAPQLFKTTTFDGSQLALSLAFIPFYNPASEGLHPLYKLGWTLNYEIFFYACFALLAMFTARSRVVGLTIAFGGLAALGFVLSPTSAIPQFYTSFLPLAFVAGCWIGLAHIECRLAHLSRRALIAFAGIGLIGIVEGFVWDRGLMEDWSAFVGFLAFSVALMLIALRCEARLPRIAWLETLGNASYSIYLVHIFAVALMAGIGLRLLGKDLPGIVPILTVLAVACGLWAGLLLYRFVEKPLMQRLQKR</sequence>
<dbReference type="GO" id="GO:0016787">
    <property type="term" value="F:hydrolase activity"/>
    <property type="evidence" value="ECO:0007669"/>
    <property type="project" value="UniProtKB-KW"/>
</dbReference>
<dbReference type="GO" id="GO:0016020">
    <property type="term" value="C:membrane"/>
    <property type="evidence" value="ECO:0007669"/>
    <property type="project" value="TreeGrafter"/>
</dbReference>
<evidence type="ECO:0000256" key="1">
    <source>
        <dbReference type="SAM" id="Phobius"/>
    </source>
</evidence>
<keyword evidence="1" id="KW-1133">Transmembrane helix</keyword>
<accession>A0A1I7NMS5</accession>
<evidence type="ECO:0000313" key="4">
    <source>
        <dbReference type="Proteomes" id="UP000199074"/>
    </source>
</evidence>
<feature type="transmembrane region" description="Helical" evidence="1">
    <location>
        <begin position="306"/>
        <end position="330"/>
    </location>
</feature>
<keyword evidence="3" id="KW-0378">Hydrolase</keyword>
<feature type="transmembrane region" description="Helical" evidence="1">
    <location>
        <begin position="184"/>
        <end position="204"/>
    </location>
</feature>
<dbReference type="OrthoDB" id="9767863at2"/>
<dbReference type="RefSeq" id="WP_092424642.1">
    <property type="nucleotide sequence ID" value="NZ_FPCK01000002.1"/>
</dbReference>
<feature type="transmembrane region" description="Helical" evidence="1">
    <location>
        <begin position="279"/>
        <end position="300"/>
    </location>
</feature>
<protein>
    <submittedName>
        <fullName evidence="3">Peptidoglycan/LPS O-acetylase OafA/YrhL, contains acyltransferase and SGNH-hydrolase domains</fullName>
    </submittedName>
</protein>
<keyword evidence="1" id="KW-0812">Transmembrane</keyword>